<reference evidence="2" key="2">
    <citation type="submission" date="2023-06" db="EMBL/GenBank/DDBJ databases">
        <authorList>
            <consortium name="Lawrence Berkeley National Laboratory"/>
            <person name="Haridas S."/>
            <person name="Hensen N."/>
            <person name="Bonometti L."/>
            <person name="Westerberg I."/>
            <person name="Brannstrom I.O."/>
            <person name="Guillou S."/>
            <person name="Cros-Aarteil S."/>
            <person name="Calhoun S."/>
            <person name="Kuo A."/>
            <person name="Mondo S."/>
            <person name="Pangilinan J."/>
            <person name="Riley R."/>
            <person name="LaButti K."/>
            <person name="Andreopoulos B."/>
            <person name="Lipzen A."/>
            <person name="Chen C."/>
            <person name="Yanf M."/>
            <person name="Daum C."/>
            <person name="Ng V."/>
            <person name="Clum A."/>
            <person name="Steindorff A."/>
            <person name="Ohm R."/>
            <person name="Martin F."/>
            <person name="Silar P."/>
            <person name="Natvig D."/>
            <person name="Lalanne C."/>
            <person name="Gautier V."/>
            <person name="Ament-velasquez S.L."/>
            <person name="Kruys A."/>
            <person name="Hutchinson M.I."/>
            <person name="Powell A.J."/>
            <person name="Barry K."/>
            <person name="Miller A.N."/>
            <person name="Grigoriev I.V."/>
            <person name="Debuchy R."/>
            <person name="Gladieux P."/>
            <person name="Thoren M.H."/>
            <person name="Johannesson H."/>
        </authorList>
    </citation>
    <scope>NUCLEOTIDE SEQUENCE</scope>
    <source>
        <strain evidence="2">CBS 232.78</strain>
    </source>
</reference>
<evidence type="ECO:0000256" key="1">
    <source>
        <dbReference type="SAM" id="MobiDB-lite"/>
    </source>
</evidence>
<dbReference type="AlphaFoldDB" id="A0AAE0KKS0"/>
<feature type="compositionally biased region" description="Low complexity" evidence="1">
    <location>
        <begin position="31"/>
        <end position="62"/>
    </location>
</feature>
<comment type="caution">
    <text evidence="2">The sequence shown here is derived from an EMBL/GenBank/DDBJ whole genome shotgun (WGS) entry which is preliminary data.</text>
</comment>
<feature type="region of interest" description="Disordered" evidence="1">
    <location>
        <begin position="1"/>
        <end position="112"/>
    </location>
</feature>
<feature type="region of interest" description="Disordered" evidence="1">
    <location>
        <begin position="156"/>
        <end position="401"/>
    </location>
</feature>
<feature type="compositionally biased region" description="Basic residues" evidence="1">
    <location>
        <begin position="553"/>
        <end position="563"/>
    </location>
</feature>
<feature type="compositionally biased region" description="Polar residues" evidence="1">
    <location>
        <begin position="258"/>
        <end position="272"/>
    </location>
</feature>
<feature type="compositionally biased region" description="Polar residues" evidence="1">
    <location>
        <begin position="12"/>
        <end position="30"/>
    </location>
</feature>
<organism evidence="2 3">
    <name type="scientific">Podospora didyma</name>
    <dbReference type="NCBI Taxonomy" id="330526"/>
    <lineage>
        <taxon>Eukaryota</taxon>
        <taxon>Fungi</taxon>
        <taxon>Dikarya</taxon>
        <taxon>Ascomycota</taxon>
        <taxon>Pezizomycotina</taxon>
        <taxon>Sordariomycetes</taxon>
        <taxon>Sordariomycetidae</taxon>
        <taxon>Sordariales</taxon>
        <taxon>Podosporaceae</taxon>
        <taxon>Podospora</taxon>
    </lineage>
</organism>
<feature type="region of interest" description="Disordered" evidence="1">
    <location>
        <begin position="122"/>
        <end position="141"/>
    </location>
</feature>
<feature type="compositionally biased region" description="Gly residues" evidence="1">
    <location>
        <begin position="1"/>
        <end position="10"/>
    </location>
</feature>
<proteinExistence type="predicted"/>
<feature type="compositionally biased region" description="Pro residues" evidence="1">
    <location>
        <begin position="129"/>
        <end position="139"/>
    </location>
</feature>
<name>A0AAE0KKS0_9PEZI</name>
<feature type="compositionally biased region" description="Basic and acidic residues" evidence="1">
    <location>
        <begin position="302"/>
        <end position="319"/>
    </location>
</feature>
<feature type="compositionally biased region" description="Polar residues" evidence="1">
    <location>
        <begin position="290"/>
        <end position="301"/>
    </location>
</feature>
<feature type="compositionally biased region" description="Pro residues" evidence="1">
    <location>
        <begin position="371"/>
        <end position="382"/>
    </location>
</feature>
<sequence length="580" mass="61773">MQSAGAGVGASGDQTGDSSMLISRSASTSVPASLPTSTSAVAPAAPPAQAAAAAPVEQQVLLRRGSPDLGSDRPGHVSVANSNNQLSEIPKYSARPKTIRKTAKHPIKSAPPIFLRDAGAVPTHHRPLAPGPPPAPPYLHLPHTVAQSLAQPVVRPVSQTVRPPKGEPAKKRPKLLQMPVANPPNRQPTAAEVLRQNLTVIQRQFENGGEEAAPRHASNSSSPHRLGKMLQKDGKLGVTKGQFGPPRKMASNARYPSHPSSQTPNGSSNRTEQPPMAVKFAQTAAPIPKPSTNGVSATNFRRTPEEPRFHGNEGVKDFWTRTGKNNLSLSPANASGKSSAGGASRAVSSPQDPSLNSTFARSNQPLVLKMPPQPVRPPPQVIPIPVQAHTRQPPPVSASDCLGEVSSFDSLIYGQAGAATPPVPIIRVPSFPRTKKKVEPPEDEPVFLGIDPRIHYPQPHSALWLEEKANEIRARGGRKAAFGKTAERLQQQLSRRKQTETFEDRLPDKIVENPAWLSMVKQLHQDAVNSEPSSRSASAVAIAPASAPVVEKKRGKPGPKPKPRPQLTPVDAVAECQPQE</sequence>
<accession>A0AAE0KKS0</accession>
<evidence type="ECO:0000313" key="3">
    <source>
        <dbReference type="Proteomes" id="UP001285441"/>
    </source>
</evidence>
<feature type="region of interest" description="Disordered" evidence="1">
    <location>
        <begin position="475"/>
        <end position="500"/>
    </location>
</feature>
<evidence type="ECO:0000313" key="2">
    <source>
        <dbReference type="EMBL" id="KAK3377896.1"/>
    </source>
</evidence>
<dbReference type="Proteomes" id="UP001285441">
    <property type="component" value="Unassembled WGS sequence"/>
</dbReference>
<protein>
    <submittedName>
        <fullName evidence="2">Uncharacterized protein</fullName>
    </submittedName>
</protein>
<dbReference type="EMBL" id="JAULSW010000006">
    <property type="protein sequence ID" value="KAK3377896.1"/>
    <property type="molecule type" value="Genomic_DNA"/>
</dbReference>
<feature type="compositionally biased region" description="Low complexity" evidence="1">
    <location>
        <begin position="532"/>
        <end position="549"/>
    </location>
</feature>
<gene>
    <name evidence="2" type="ORF">B0H63DRAFT_525156</name>
</gene>
<feature type="region of interest" description="Disordered" evidence="1">
    <location>
        <begin position="525"/>
        <end position="580"/>
    </location>
</feature>
<feature type="compositionally biased region" description="Polar residues" evidence="1">
    <location>
        <begin position="196"/>
        <end position="205"/>
    </location>
</feature>
<reference evidence="2" key="1">
    <citation type="journal article" date="2023" name="Mol. Phylogenet. Evol.">
        <title>Genome-scale phylogeny and comparative genomics of the fungal order Sordariales.</title>
        <authorList>
            <person name="Hensen N."/>
            <person name="Bonometti L."/>
            <person name="Westerberg I."/>
            <person name="Brannstrom I.O."/>
            <person name="Guillou S."/>
            <person name="Cros-Aarteil S."/>
            <person name="Calhoun S."/>
            <person name="Haridas S."/>
            <person name="Kuo A."/>
            <person name="Mondo S."/>
            <person name="Pangilinan J."/>
            <person name="Riley R."/>
            <person name="LaButti K."/>
            <person name="Andreopoulos B."/>
            <person name="Lipzen A."/>
            <person name="Chen C."/>
            <person name="Yan M."/>
            <person name="Daum C."/>
            <person name="Ng V."/>
            <person name="Clum A."/>
            <person name="Steindorff A."/>
            <person name="Ohm R.A."/>
            <person name="Martin F."/>
            <person name="Silar P."/>
            <person name="Natvig D.O."/>
            <person name="Lalanne C."/>
            <person name="Gautier V."/>
            <person name="Ament-Velasquez S.L."/>
            <person name="Kruys A."/>
            <person name="Hutchinson M.I."/>
            <person name="Powell A.J."/>
            <person name="Barry K."/>
            <person name="Miller A.N."/>
            <person name="Grigoriev I.V."/>
            <person name="Debuchy R."/>
            <person name="Gladieux P."/>
            <person name="Hiltunen Thoren M."/>
            <person name="Johannesson H."/>
        </authorList>
    </citation>
    <scope>NUCLEOTIDE SEQUENCE</scope>
    <source>
        <strain evidence="2">CBS 232.78</strain>
    </source>
</reference>
<feature type="compositionally biased region" description="Basic residues" evidence="1">
    <location>
        <begin position="97"/>
        <end position="107"/>
    </location>
</feature>
<feature type="compositionally biased region" description="Polar residues" evidence="1">
    <location>
        <begin position="350"/>
        <end position="365"/>
    </location>
</feature>
<keyword evidence="3" id="KW-1185">Reference proteome</keyword>
<feature type="compositionally biased region" description="Low complexity" evidence="1">
    <location>
        <begin position="330"/>
        <end position="349"/>
    </location>
</feature>